<dbReference type="InterPro" id="IPR014001">
    <property type="entry name" value="Helicase_ATP-bd"/>
</dbReference>
<feature type="region of interest" description="Disordered" evidence="8">
    <location>
        <begin position="888"/>
        <end position="919"/>
    </location>
</feature>
<dbReference type="Pfam" id="PF00097">
    <property type="entry name" value="zf-C3HC4"/>
    <property type="match status" value="1"/>
</dbReference>
<dbReference type="GO" id="GO:0008094">
    <property type="term" value="F:ATP-dependent activity, acting on DNA"/>
    <property type="evidence" value="ECO:0007669"/>
    <property type="project" value="TreeGrafter"/>
</dbReference>
<keyword evidence="5" id="KW-0378">Hydrolase</keyword>
<evidence type="ECO:0000256" key="3">
    <source>
        <dbReference type="ARBA" id="ARBA00022741"/>
    </source>
</evidence>
<dbReference type="InterPro" id="IPR000330">
    <property type="entry name" value="SNF2_N"/>
</dbReference>
<dbReference type="Gene3D" id="3.40.50.300">
    <property type="entry name" value="P-loop containing nucleotide triphosphate hydrolases"/>
    <property type="match status" value="1"/>
</dbReference>
<dbReference type="SMART" id="SM00487">
    <property type="entry name" value="DEXDc"/>
    <property type="match status" value="1"/>
</dbReference>
<evidence type="ECO:0000313" key="12">
    <source>
        <dbReference type="Proteomes" id="UP000310189"/>
    </source>
</evidence>
<evidence type="ECO:0000256" key="5">
    <source>
        <dbReference type="ARBA" id="ARBA00022801"/>
    </source>
</evidence>
<dbReference type="Gene3D" id="3.40.50.10810">
    <property type="entry name" value="Tandem AAA-ATPase domain"/>
    <property type="match status" value="3"/>
</dbReference>
<evidence type="ECO:0000256" key="4">
    <source>
        <dbReference type="ARBA" id="ARBA00022771"/>
    </source>
</evidence>
<dbReference type="InterPro" id="IPR038718">
    <property type="entry name" value="SNF2-like_sf"/>
</dbReference>
<dbReference type="Pfam" id="PF00271">
    <property type="entry name" value="Helicase_C"/>
    <property type="match status" value="1"/>
</dbReference>
<protein>
    <recommendedName>
        <fullName evidence="13">DNA repair protein RAD5</fullName>
    </recommendedName>
</protein>
<evidence type="ECO:0000256" key="2">
    <source>
        <dbReference type="ARBA" id="ARBA00022723"/>
    </source>
</evidence>
<dbReference type="InterPro" id="IPR049730">
    <property type="entry name" value="SNF2/RAD54-like_C"/>
</dbReference>
<keyword evidence="4" id="KW-0863">Zinc-finger</keyword>
<dbReference type="GO" id="GO:0016787">
    <property type="term" value="F:hydrolase activity"/>
    <property type="evidence" value="ECO:0007669"/>
    <property type="project" value="UniProtKB-KW"/>
</dbReference>
<dbReference type="InterPro" id="IPR027417">
    <property type="entry name" value="P-loop_NTPase"/>
</dbReference>
<keyword evidence="2" id="KW-0479">Metal-binding</keyword>
<feature type="domain" description="Helicase C-terminal" evidence="10">
    <location>
        <begin position="1034"/>
        <end position="1195"/>
    </location>
</feature>
<comment type="similarity">
    <text evidence="1">Belongs to the SNF2/RAD54 helicase family.</text>
</comment>
<keyword evidence="6" id="KW-0862">Zinc</keyword>
<accession>A0A4T0FSV0</accession>
<keyword evidence="12" id="KW-1185">Reference proteome</keyword>
<dbReference type="InterPro" id="IPR017907">
    <property type="entry name" value="Znf_RING_CS"/>
</dbReference>
<organism evidence="11 12">
    <name type="scientific">Wallemia hederae</name>
    <dbReference type="NCBI Taxonomy" id="1540922"/>
    <lineage>
        <taxon>Eukaryota</taxon>
        <taxon>Fungi</taxon>
        <taxon>Dikarya</taxon>
        <taxon>Basidiomycota</taxon>
        <taxon>Wallemiomycotina</taxon>
        <taxon>Wallemiomycetes</taxon>
        <taxon>Wallemiales</taxon>
        <taxon>Wallemiaceae</taxon>
        <taxon>Wallemia</taxon>
    </lineage>
</organism>
<dbReference type="GO" id="GO:0008270">
    <property type="term" value="F:zinc ion binding"/>
    <property type="evidence" value="ECO:0007669"/>
    <property type="project" value="UniProtKB-KW"/>
</dbReference>
<dbReference type="GO" id="GO:0005524">
    <property type="term" value="F:ATP binding"/>
    <property type="evidence" value="ECO:0007669"/>
    <property type="project" value="UniProtKB-KW"/>
</dbReference>
<feature type="compositionally biased region" description="Basic and acidic residues" evidence="8">
    <location>
        <begin position="897"/>
        <end position="907"/>
    </location>
</feature>
<dbReference type="PANTHER" id="PTHR45626:SF52">
    <property type="entry name" value="SINGLE-STRANDED DNA-DEPENDENT ATPASE (EUROFUNG)"/>
    <property type="match status" value="1"/>
</dbReference>
<dbReference type="InterPro" id="IPR001650">
    <property type="entry name" value="Helicase_C-like"/>
</dbReference>
<name>A0A4T0FSV0_9BASI</name>
<evidence type="ECO:0000256" key="8">
    <source>
        <dbReference type="SAM" id="MobiDB-lite"/>
    </source>
</evidence>
<dbReference type="SUPFAM" id="SSF57850">
    <property type="entry name" value="RING/U-box"/>
    <property type="match status" value="1"/>
</dbReference>
<evidence type="ECO:0000259" key="9">
    <source>
        <dbReference type="PROSITE" id="PS51192"/>
    </source>
</evidence>
<dbReference type="CDD" id="cd18793">
    <property type="entry name" value="SF2_C_SNF"/>
    <property type="match status" value="1"/>
</dbReference>
<dbReference type="PROSITE" id="PS51192">
    <property type="entry name" value="HELICASE_ATP_BIND_1"/>
    <property type="match status" value="1"/>
</dbReference>
<evidence type="ECO:0000259" key="10">
    <source>
        <dbReference type="PROSITE" id="PS51194"/>
    </source>
</evidence>
<feature type="compositionally biased region" description="Basic residues" evidence="8">
    <location>
        <begin position="626"/>
        <end position="636"/>
    </location>
</feature>
<evidence type="ECO:0000256" key="1">
    <source>
        <dbReference type="ARBA" id="ARBA00007025"/>
    </source>
</evidence>
<feature type="region of interest" description="Disordered" evidence="8">
    <location>
        <begin position="600"/>
        <end position="643"/>
    </location>
</feature>
<reference evidence="11 12" key="1">
    <citation type="submission" date="2019-03" db="EMBL/GenBank/DDBJ databases">
        <title>Sequencing 23 genomes of Wallemia ichthyophaga.</title>
        <authorList>
            <person name="Gostincar C."/>
        </authorList>
    </citation>
    <scope>NUCLEOTIDE SEQUENCE [LARGE SCALE GENOMIC DNA]</scope>
    <source>
        <strain evidence="11 12">EXF-5753</strain>
    </source>
</reference>
<feature type="compositionally biased region" description="Low complexity" evidence="8">
    <location>
        <begin position="601"/>
        <end position="625"/>
    </location>
</feature>
<dbReference type="GO" id="GO:0006281">
    <property type="term" value="P:DNA repair"/>
    <property type="evidence" value="ECO:0007669"/>
    <property type="project" value="TreeGrafter"/>
</dbReference>
<feature type="region of interest" description="Disordered" evidence="8">
    <location>
        <begin position="1"/>
        <end position="62"/>
    </location>
</feature>
<feature type="domain" description="Helicase ATP-binding" evidence="9">
    <location>
        <begin position="649"/>
        <end position="726"/>
    </location>
</feature>
<keyword evidence="3" id="KW-0547">Nucleotide-binding</keyword>
<comment type="caution">
    <text evidence="11">The sequence shown here is derived from an EMBL/GenBank/DDBJ whole genome shotgun (WGS) entry which is preliminary data.</text>
</comment>
<dbReference type="InterPro" id="IPR050628">
    <property type="entry name" value="SNF2_RAD54_helicase_TF"/>
</dbReference>
<feature type="compositionally biased region" description="Basic and acidic residues" evidence="8">
    <location>
        <begin position="455"/>
        <end position="472"/>
    </location>
</feature>
<proteinExistence type="inferred from homology"/>
<feature type="compositionally biased region" description="Polar residues" evidence="8">
    <location>
        <begin position="45"/>
        <end position="62"/>
    </location>
</feature>
<keyword evidence="7" id="KW-0067">ATP-binding</keyword>
<sequence>MLSAAHQPRETVEIPSSDDESAGNDKDVIDLTNDADEDDHDIVIKSTNKPPSPKKAQQSVNFNPLSPSAPVCIGEIASTALVMIPSRFIQSPSNVWKDVRLAYVPQPNRTANSGPTIETIRVYPPAEVLGQTPALNFGAGQMRIQDSFAVVDRRTAAVLGPLMLQRCVRIEGAVKTKEGSAMMLPMKLLLFTRRDLMEKIAHVVLQAGLAIEQPWGYDATKHCNAQYELPNIVRLAKDRNEPKREPGYDPFNADVKPFPPYGPLGSNGTSSSLNPYYRPHFSGNAKTTEVNRSVQANEMLGKISVDELPETEASPRIATTLYPHQKQALTFLLECERDPFRPTNESDKFSFWKQSKDKKKYQHIITHNYLSKEPAGCRGAILADDMGLGKTISVVALIASTVESAFNFAASRDPLPGQVDKKPKKKEERAPQTSLFTEKYSLPGMPQSNTGITDSFRREHDDELEGESEKARRIRQERIITRSRATVIICPLSTLSNWEEQFVDHMTTKPHFFRQEEHPPWKPKDDGLNIYIYHGNNRKKEASFLRQFDVILTAFSTVATEFSKQDAAVKKLERAREKWDEMIENGTAFANLNGPSDDDVSFVSDSASGSRASSIKPMKPSPAAKPKAKGKGKRKKKGEDDDEFDGLCPEMLAELEENVINFTSPLQQTEWFRVVLDEAHYIKDPSTMMSKAASELAAERRLCLTGTPIQNKIEDLYALLRFLHLEPFDERETWNTYIGTPIKQQLNVGFARIQIIMKHITMRRTKEMKNKDGTPIVSLPDRSDEMRSLEFNPRERAIYDNQHGRSKTKYLDLRDAEGLSGGGFISILQELLRLRMICDHYCLCPDAVNSFAESPLAQAQAIFQVMRDSETANCLDCYFDFVQAQNPSVQKEEEDEKPMYDEKDRGFKKPKKEGQSSAPSATIPVLNLQCNHLLCSNCIRKHITTWPDFEPFRCPDCNELVNEPEQIIQITNFTDTFASVDNDLTKFESELPASKRKKKIDRPEEFSTKIDALLHDLVEISTTNPHSANYNTLNFDIDIKATPNKTIVFSQWTSMLDLIEYGLKECRIGYGRLDGTMQRDQRAFALERLKTDPKCEVLLISLRAGGVGLNLTTANRVYMMDSWWNVAVENQAVDRVCRIGQKRPVQVVRYIIQNTIEERILEIQERKTRLFKGVLGSGRQRTKEEERKEMLENIAIMFGESPESAHVKRNV</sequence>
<dbReference type="InterPro" id="IPR013083">
    <property type="entry name" value="Znf_RING/FYVE/PHD"/>
</dbReference>
<dbReference type="GO" id="GO:0005634">
    <property type="term" value="C:nucleus"/>
    <property type="evidence" value="ECO:0007669"/>
    <property type="project" value="TreeGrafter"/>
</dbReference>
<dbReference type="SUPFAM" id="SSF52540">
    <property type="entry name" value="P-loop containing nucleoside triphosphate hydrolases"/>
    <property type="match status" value="2"/>
</dbReference>
<dbReference type="Proteomes" id="UP000310189">
    <property type="component" value="Unassembled WGS sequence"/>
</dbReference>
<evidence type="ECO:0008006" key="13">
    <source>
        <dbReference type="Google" id="ProtNLM"/>
    </source>
</evidence>
<dbReference type="InterPro" id="IPR018957">
    <property type="entry name" value="Znf_C3HC4_RING-type"/>
</dbReference>
<dbReference type="CDD" id="cd18008">
    <property type="entry name" value="DEXDc_SHPRH-like"/>
    <property type="match status" value="1"/>
</dbReference>
<dbReference type="OrthoDB" id="448448at2759"/>
<dbReference type="PANTHER" id="PTHR45626">
    <property type="entry name" value="TRANSCRIPTION TERMINATION FACTOR 2-RELATED"/>
    <property type="match status" value="1"/>
</dbReference>
<evidence type="ECO:0000256" key="6">
    <source>
        <dbReference type="ARBA" id="ARBA00022833"/>
    </source>
</evidence>
<dbReference type="EMBL" id="SPNW01000011">
    <property type="protein sequence ID" value="TIA91601.1"/>
    <property type="molecule type" value="Genomic_DNA"/>
</dbReference>
<dbReference type="Pfam" id="PF00176">
    <property type="entry name" value="SNF2-rel_dom"/>
    <property type="match status" value="2"/>
</dbReference>
<dbReference type="PROSITE" id="PS51194">
    <property type="entry name" value="HELICASE_CTER"/>
    <property type="match status" value="1"/>
</dbReference>
<dbReference type="SMART" id="SM00490">
    <property type="entry name" value="HELICc"/>
    <property type="match status" value="1"/>
</dbReference>
<feature type="compositionally biased region" description="Basic and acidic residues" evidence="8">
    <location>
        <begin position="419"/>
        <end position="430"/>
    </location>
</feature>
<dbReference type="PROSITE" id="PS00518">
    <property type="entry name" value="ZF_RING_1"/>
    <property type="match status" value="1"/>
</dbReference>
<feature type="region of interest" description="Disordered" evidence="8">
    <location>
        <begin position="412"/>
        <end position="472"/>
    </location>
</feature>
<evidence type="ECO:0000313" key="11">
    <source>
        <dbReference type="EMBL" id="TIA91601.1"/>
    </source>
</evidence>
<dbReference type="AlphaFoldDB" id="A0A4T0FSV0"/>
<evidence type="ECO:0000256" key="7">
    <source>
        <dbReference type="ARBA" id="ARBA00022840"/>
    </source>
</evidence>
<dbReference type="Gene3D" id="3.30.40.10">
    <property type="entry name" value="Zinc/RING finger domain, C3HC4 (zinc finger)"/>
    <property type="match status" value="1"/>
</dbReference>
<gene>
    <name evidence="11" type="ORF">E3P99_01014</name>
</gene>